<evidence type="ECO:0000313" key="2">
    <source>
        <dbReference type="EMBL" id="KAF6836273.1"/>
    </source>
</evidence>
<evidence type="ECO:0000256" key="1">
    <source>
        <dbReference type="SAM" id="MobiDB-lite"/>
    </source>
</evidence>
<protein>
    <submittedName>
        <fullName evidence="2">Uncharacterized protein</fullName>
    </submittedName>
</protein>
<evidence type="ECO:0000313" key="3">
    <source>
        <dbReference type="Proteomes" id="UP000654918"/>
    </source>
</evidence>
<accession>A0A8H6KSG1</accession>
<dbReference type="AlphaFoldDB" id="A0A8H6KSG1"/>
<feature type="region of interest" description="Disordered" evidence="1">
    <location>
        <begin position="222"/>
        <end position="251"/>
    </location>
</feature>
<sequence length="251" mass="27184">MAVDGPDFVMVHGRRVPHRGREDEEQERKEGREMSRKVLIPVPVVPPPVQVRYFALRCAQPTRRRGAVSGIPRTSRIASRASCWRGAAKTSEQGTSPPACLHEMPPGTSCLLLVMVAARGISDITPDAVSFVEIRRLRSRLSLRAFVWKATTTDAGGLLRFCSTRLVFALQTHHRRCALKTALGQRPGPGLRPGPGSGAVLTPKGSEAGRCDYLHEVVDAETEELVAPPPEMRSERGPTSSRRQLGGGGGG</sequence>
<dbReference type="EMBL" id="WIGO01000033">
    <property type="protein sequence ID" value="KAF6836273.1"/>
    <property type="molecule type" value="Genomic_DNA"/>
</dbReference>
<reference evidence="2" key="1">
    <citation type="journal article" date="2020" name="Phytopathology">
        <title>Genome Sequence Resources of Colletotrichum truncatum, C. plurivorum, C. musicola, and C. sojae: Four Species Pathogenic to Soybean (Glycine max).</title>
        <authorList>
            <person name="Rogerio F."/>
            <person name="Boufleur T.R."/>
            <person name="Ciampi-Guillardi M."/>
            <person name="Sukno S.A."/>
            <person name="Thon M.R."/>
            <person name="Massola Junior N.S."/>
            <person name="Baroncelli R."/>
        </authorList>
    </citation>
    <scope>NUCLEOTIDE SEQUENCE</scope>
    <source>
        <strain evidence="2">LFN00145</strain>
    </source>
</reference>
<gene>
    <name evidence="2" type="ORF">CPLU01_03771</name>
</gene>
<organism evidence="2 3">
    <name type="scientific">Colletotrichum plurivorum</name>
    <dbReference type="NCBI Taxonomy" id="2175906"/>
    <lineage>
        <taxon>Eukaryota</taxon>
        <taxon>Fungi</taxon>
        <taxon>Dikarya</taxon>
        <taxon>Ascomycota</taxon>
        <taxon>Pezizomycotina</taxon>
        <taxon>Sordariomycetes</taxon>
        <taxon>Hypocreomycetidae</taxon>
        <taxon>Glomerellales</taxon>
        <taxon>Glomerellaceae</taxon>
        <taxon>Colletotrichum</taxon>
        <taxon>Colletotrichum orchidearum species complex</taxon>
    </lineage>
</organism>
<dbReference type="Proteomes" id="UP000654918">
    <property type="component" value="Unassembled WGS sequence"/>
</dbReference>
<keyword evidence="3" id="KW-1185">Reference proteome</keyword>
<proteinExistence type="predicted"/>
<comment type="caution">
    <text evidence="2">The sequence shown here is derived from an EMBL/GenBank/DDBJ whole genome shotgun (WGS) entry which is preliminary data.</text>
</comment>
<feature type="compositionally biased region" description="Basic and acidic residues" evidence="1">
    <location>
        <begin position="19"/>
        <end position="33"/>
    </location>
</feature>
<feature type="region of interest" description="Disordered" evidence="1">
    <location>
        <begin position="1"/>
        <end position="33"/>
    </location>
</feature>
<name>A0A8H6KSG1_9PEZI</name>